<dbReference type="Proteomes" id="UP000005695">
    <property type="component" value="Unassembled WGS sequence"/>
</dbReference>
<organism evidence="2 3">
    <name type="scientific">Desulfuromonas acetoxidans (strain DSM 684 / 11070)</name>
    <dbReference type="NCBI Taxonomy" id="281689"/>
    <lineage>
        <taxon>Bacteria</taxon>
        <taxon>Pseudomonadati</taxon>
        <taxon>Thermodesulfobacteriota</taxon>
        <taxon>Desulfuromonadia</taxon>
        <taxon>Desulfuromonadales</taxon>
        <taxon>Desulfuromonadaceae</taxon>
        <taxon>Desulfuromonas</taxon>
    </lineage>
</organism>
<evidence type="ECO:0000256" key="1">
    <source>
        <dbReference type="SAM" id="SignalP"/>
    </source>
</evidence>
<dbReference type="EMBL" id="AAEW02000002">
    <property type="protein sequence ID" value="EAT17113.1"/>
    <property type="molecule type" value="Genomic_DNA"/>
</dbReference>
<evidence type="ECO:0008006" key="4">
    <source>
        <dbReference type="Google" id="ProtNLM"/>
    </source>
</evidence>
<dbReference type="SUPFAM" id="SSF56925">
    <property type="entry name" value="OMPA-like"/>
    <property type="match status" value="1"/>
</dbReference>
<dbReference type="Gene3D" id="2.40.160.20">
    <property type="match status" value="1"/>
</dbReference>
<feature type="signal peptide" evidence="1">
    <location>
        <begin position="1"/>
        <end position="24"/>
    </location>
</feature>
<name>Q1K361_DESA6</name>
<feature type="chain" id="PRO_5004192737" description="Outer membrane protein beta-barrel domain-containing protein" evidence="1">
    <location>
        <begin position="25"/>
        <end position="225"/>
    </location>
</feature>
<reference evidence="2" key="2">
    <citation type="submission" date="2006-05" db="EMBL/GenBank/DDBJ databases">
        <title>Sequencing of the draft genome and assembly of Desulfuromonas acetoxidans DSM 684.</title>
        <authorList>
            <consortium name="US DOE Joint Genome Institute (JGI-PGF)"/>
            <person name="Copeland A."/>
            <person name="Lucas S."/>
            <person name="Lapidus A."/>
            <person name="Barry K."/>
            <person name="Detter J.C."/>
            <person name="Glavina del Rio T."/>
            <person name="Hammon N."/>
            <person name="Israni S."/>
            <person name="Dalin E."/>
            <person name="Tice H."/>
            <person name="Bruce D."/>
            <person name="Pitluck S."/>
            <person name="Richardson P."/>
        </authorList>
    </citation>
    <scope>NUCLEOTIDE SEQUENCE [LARGE SCALE GENOMIC DNA]</scope>
    <source>
        <strain evidence="2">DSM 684</strain>
    </source>
</reference>
<dbReference type="AlphaFoldDB" id="Q1K361"/>
<evidence type="ECO:0000313" key="3">
    <source>
        <dbReference type="Proteomes" id="UP000005695"/>
    </source>
</evidence>
<sequence>MTHRGFFKFVLMIFFAITPLTAVASDFQGPFVEAGISGSKTKTDVDFPNWFQADIDDDSVNGKVAIGYDQRFDRYVLGAKLYYTLGDQESGSTTQRFRDTEEVSTLSFELDNSWGIELQPGIVFSEATFAYLSFGYARTTGEWTLDRPYYQDRYSGHVDFNGYSLGAGIKQKLFQNVTSHLYGFAEVQKIWYQQESTSAIIAGSSFVDDYDPEILTITIGIGWQF</sequence>
<reference evidence="2" key="1">
    <citation type="submission" date="2006-05" db="EMBL/GenBank/DDBJ databases">
        <title>Annotation of the draft genome assembly of Desulfuromonas acetoxidans DSM 684.</title>
        <authorList>
            <consortium name="US DOE Joint Genome Institute (JGI-ORNL)"/>
            <person name="Larimer F."/>
            <person name="Land M."/>
            <person name="Hauser L."/>
        </authorList>
    </citation>
    <scope>NUCLEOTIDE SEQUENCE [LARGE SCALE GENOMIC DNA]</scope>
    <source>
        <strain evidence="2">DSM 684</strain>
    </source>
</reference>
<dbReference type="RefSeq" id="WP_005998040.1">
    <property type="nucleotide sequence ID" value="NZ_AAEW02000002.1"/>
</dbReference>
<gene>
    <name evidence="2" type="ORF">Dace_2979</name>
</gene>
<evidence type="ECO:0000313" key="2">
    <source>
        <dbReference type="EMBL" id="EAT17113.1"/>
    </source>
</evidence>
<dbReference type="InterPro" id="IPR011250">
    <property type="entry name" value="OMP/PagP_B-barrel"/>
</dbReference>
<protein>
    <recommendedName>
        <fullName evidence="4">Outer membrane protein beta-barrel domain-containing protein</fullName>
    </recommendedName>
</protein>
<keyword evidence="3" id="KW-1185">Reference proteome</keyword>
<accession>Q1K361</accession>
<comment type="caution">
    <text evidence="2">The sequence shown here is derived from an EMBL/GenBank/DDBJ whole genome shotgun (WGS) entry which is preliminary data.</text>
</comment>
<proteinExistence type="predicted"/>
<keyword evidence="1" id="KW-0732">Signal</keyword>